<dbReference type="GO" id="GO:0051536">
    <property type="term" value="F:iron-sulfur cluster binding"/>
    <property type="evidence" value="ECO:0007669"/>
    <property type="project" value="UniProtKB-KW"/>
</dbReference>
<keyword evidence="2" id="KW-0479">Metal-binding</keyword>
<dbReference type="InterPro" id="IPR058240">
    <property type="entry name" value="rSAM_sf"/>
</dbReference>
<proteinExistence type="predicted"/>
<reference evidence="5 6" key="1">
    <citation type="submission" date="2016-09" db="EMBL/GenBank/DDBJ databases">
        <title>Draft genome sequence for the type strain of Desulfuribacillus alkaliarsenatis AHT28, an obligately anaerobic, sulfidogenic bacterium isolated from Russian soda lake sediments.</title>
        <authorList>
            <person name="Abin C.A."/>
            <person name="Hollibaugh J.T."/>
        </authorList>
    </citation>
    <scope>NUCLEOTIDE SEQUENCE [LARGE SCALE GENOMIC DNA]</scope>
    <source>
        <strain evidence="5 6">AHT28</strain>
    </source>
</reference>
<organism evidence="5 6">
    <name type="scientific">Desulfuribacillus alkaliarsenatis</name>
    <dbReference type="NCBI Taxonomy" id="766136"/>
    <lineage>
        <taxon>Bacteria</taxon>
        <taxon>Bacillati</taxon>
        <taxon>Bacillota</taxon>
        <taxon>Desulfuribacillia</taxon>
        <taxon>Desulfuribacillales</taxon>
        <taxon>Desulfuribacillaceae</taxon>
        <taxon>Desulfuribacillus</taxon>
    </lineage>
</organism>
<evidence type="ECO:0000256" key="3">
    <source>
        <dbReference type="ARBA" id="ARBA00023004"/>
    </source>
</evidence>
<dbReference type="InterPro" id="IPR013785">
    <property type="entry name" value="Aldolase_TIM"/>
</dbReference>
<evidence type="ECO:0000313" key="5">
    <source>
        <dbReference type="EMBL" id="OEF98770.1"/>
    </source>
</evidence>
<dbReference type="EMBL" id="MIJE01000001">
    <property type="protein sequence ID" value="OEF98770.1"/>
    <property type="molecule type" value="Genomic_DNA"/>
</dbReference>
<name>A0A1E5G6G0_9FIRM</name>
<dbReference type="SFLD" id="SFLDG01113">
    <property type="entry name" value="Uncharacterised_Radical_SAM_Su"/>
    <property type="match status" value="1"/>
</dbReference>
<evidence type="ECO:0000313" key="6">
    <source>
        <dbReference type="Proteomes" id="UP000094296"/>
    </source>
</evidence>
<dbReference type="InterPro" id="IPR007197">
    <property type="entry name" value="rSAM"/>
</dbReference>
<keyword evidence="3" id="KW-0408">Iron</keyword>
<gene>
    <name evidence="5" type="ORF">BHF68_01710</name>
</gene>
<dbReference type="STRING" id="766136.BHF68_01710"/>
<keyword evidence="1" id="KW-0949">S-adenosyl-L-methionine</keyword>
<evidence type="ECO:0008006" key="7">
    <source>
        <dbReference type="Google" id="ProtNLM"/>
    </source>
</evidence>
<comment type="caution">
    <text evidence="5">The sequence shown here is derived from an EMBL/GenBank/DDBJ whole genome shotgun (WGS) entry which is preliminary data.</text>
</comment>
<dbReference type="AlphaFoldDB" id="A0A1E5G6G0"/>
<dbReference type="PANTHER" id="PTHR43288">
    <property type="entry name" value="BIOTIN SYNTHASE-RELATED PROTEIN, RADICAL SAM SUPERFAMILY"/>
    <property type="match status" value="1"/>
</dbReference>
<keyword evidence="6" id="KW-1185">Reference proteome</keyword>
<dbReference type="PANTHER" id="PTHR43288:SF2">
    <property type="entry name" value="RADICAL SAM CORE DOMAIN-CONTAINING PROTEIN"/>
    <property type="match status" value="1"/>
</dbReference>
<dbReference type="GO" id="GO:0046872">
    <property type="term" value="F:metal ion binding"/>
    <property type="evidence" value="ECO:0007669"/>
    <property type="project" value="UniProtKB-KW"/>
</dbReference>
<dbReference type="SFLD" id="SFLDS00029">
    <property type="entry name" value="Radical_SAM"/>
    <property type="match status" value="1"/>
</dbReference>
<keyword evidence="4" id="KW-0411">Iron-sulfur</keyword>
<evidence type="ECO:0000256" key="4">
    <source>
        <dbReference type="ARBA" id="ARBA00023014"/>
    </source>
</evidence>
<evidence type="ECO:0000256" key="2">
    <source>
        <dbReference type="ARBA" id="ARBA00022723"/>
    </source>
</evidence>
<protein>
    <recommendedName>
        <fullName evidence="7">Radical SAM protein</fullName>
    </recommendedName>
</protein>
<sequence length="299" mass="33183">MNELLAGHSSLNELLETAWEVRNRHFPSVIQFDYPEGTPAISLTGADCDLNCSHCGGHYLKGMLDKPKAEQKLARKPAKSCLISGGCNHQGTVDTGKEIAWVQNLREQLTGNQRINMHVGLVEGEQLTQVAQLADVVSFDIVGDDQTIREVYHINKTAYDYEQCYQELCKHVKVIPHICIGLRGGELGHELKALQMLKTNGVDALVFIVFIPTKGTHYENKQPPVLEQTVELLARARIMFPDIPISLGCMRPKGSYRAKLDYLSVLAGVNRLVIPTSPTKLLVKRKGLQVTLGEECCIL</sequence>
<dbReference type="Proteomes" id="UP000094296">
    <property type="component" value="Unassembled WGS sequence"/>
</dbReference>
<dbReference type="GO" id="GO:0003824">
    <property type="term" value="F:catalytic activity"/>
    <property type="evidence" value="ECO:0007669"/>
    <property type="project" value="InterPro"/>
</dbReference>
<accession>A0A1E5G6G0</accession>
<dbReference type="Gene3D" id="3.20.20.70">
    <property type="entry name" value="Aldolase class I"/>
    <property type="match status" value="1"/>
</dbReference>
<dbReference type="SUPFAM" id="SSF102114">
    <property type="entry name" value="Radical SAM enzymes"/>
    <property type="match status" value="1"/>
</dbReference>
<evidence type="ECO:0000256" key="1">
    <source>
        <dbReference type="ARBA" id="ARBA00022691"/>
    </source>
</evidence>